<comment type="caution">
    <text evidence="1">The sequence shown here is derived from an EMBL/GenBank/DDBJ whole genome shotgun (WGS) entry which is preliminary data.</text>
</comment>
<dbReference type="OrthoDB" id="117690at2759"/>
<evidence type="ECO:0000313" key="1">
    <source>
        <dbReference type="EMBL" id="KAG5669963.1"/>
    </source>
</evidence>
<proteinExistence type="predicted"/>
<organism evidence="1 2">
    <name type="scientific">Polypedilum vanderplanki</name>
    <name type="common">Sleeping chironomid midge</name>
    <dbReference type="NCBI Taxonomy" id="319348"/>
    <lineage>
        <taxon>Eukaryota</taxon>
        <taxon>Metazoa</taxon>
        <taxon>Ecdysozoa</taxon>
        <taxon>Arthropoda</taxon>
        <taxon>Hexapoda</taxon>
        <taxon>Insecta</taxon>
        <taxon>Pterygota</taxon>
        <taxon>Neoptera</taxon>
        <taxon>Endopterygota</taxon>
        <taxon>Diptera</taxon>
        <taxon>Nematocera</taxon>
        <taxon>Chironomoidea</taxon>
        <taxon>Chironomidae</taxon>
        <taxon>Chironominae</taxon>
        <taxon>Polypedilum</taxon>
        <taxon>Polypedilum</taxon>
    </lineage>
</organism>
<dbReference type="Proteomes" id="UP001107558">
    <property type="component" value="Chromosome 3"/>
</dbReference>
<reference evidence="1" key="1">
    <citation type="submission" date="2021-03" db="EMBL/GenBank/DDBJ databases">
        <title>Chromosome level genome of the anhydrobiotic midge Polypedilum vanderplanki.</title>
        <authorList>
            <person name="Yoshida Y."/>
            <person name="Kikawada T."/>
            <person name="Gusev O."/>
        </authorList>
    </citation>
    <scope>NUCLEOTIDE SEQUENCE</scope>
    <source>
        <strain evidence="1">NIAS01</strain>
        <tissue evidence="1">Whole body or cell culture</tissue>
    </source>
</reference>
<gene>
    <name evidence="1" type="ORF">PVAND_000252</name>
</gene>
<dbReference type="AlphaFoldDB" id="A0A9J6BKC8"/>
<dbReference type="EMBL" id="JADBJN010000003">
    <property type="protein sequence ID" value="KAG5669963.1"/>
    <property type="molecule type" value="Genomic_DNA"/>
</dbReference>
<sequence>MENIEISKYLTDYNRPTNCGKCRSCDKPVQWTKERLASHKRSSCPYASAEEKRLFAKRKRELSSQPSTSAQDQITQPIQVSQELLTLNGNAMNAELKADTDLKLANFFYRTGISLRLVESEAFKDFVKALNPMYASAMPNAKSLSGSLLDKHFNKCSAAVDEIIESHENLTLISDGWTNVRGDHIVNFCVKAPGQKAFFL</sequence>
<evidence type="ECO:0008006" key="3">
    <source>
        <dbReference type="Google" id="ProtNLM"/>
    </source>
</evidence>
<keyword evidence="2" id="KW-1185">Reference proteome</keyword>
<name>A0A9J6BKC8_POLVA</name>
<accession>A0A9J6BKC8</accession>
<protein>
    <recommendedName>
        <fullName evidence="3">DUF659 domain-containing protein</fullName>
    </recommendedName>
</protein>
<evidence type="ECO:0000313" key="2">
    <source>
        <dbReference type="Proteomes" id="UP001107558"/>
    </source>
</evidence>